<dbReference type="Proteomes" id="UP000276309">
    <property type="component" value="Chromosome"/>
</dbReference>
<proteinExistence type="predicted"/>
<organism evidence="1 2">
    <name type="scientific">Euzebyella marina</name>
    <dbReference type="NCBI Taxonomy" id="1761453"/>
    <lineage>
        <taxon>Bacteria</taxon>
        <taxon>Pseudomonadati</taxon>
        <taxon>Bacteroidota</taxon>
        <taxon>Flavobacteriia</taxon>
        <taxon>Flavobacteriales</taxon>
        <taxon>Flavobacteriaceae</taxon>
        <taxon>Euzebyella</taxon>
    </lineage>
</organism>
<protein>
    <submittedName>
        <fullName evidence="1">DUF2490 domain-containing protein</fullName>
    </submittedName>
</protein>
<dbReference type="AlphaFoldDB" id="A0A3G2LB00"/>
<accession>A0A3G2LB00</accession>
<name>A0A3G2LB00_9FLAO</name>
<reference evidence="1 2" key="1">
    <citation type="submission" date="2018-08" db="EMBL/GenBank/DDBJ databases">
        <title>The reduced genetic potential of extracellular carbohydrate catabolism in Euzebyella marina RN62, a Flavobacteriia bacterium isolated from the hadal water.</title>
        <authorList>
            <person name="Xue C."/>
        </authorList>
    </citation>
    <scope>NUCLEOTIDE SEQUENCE [LARGE SCALE GENOMIC DNA]</scope>
    <source>
        <strain evidence="1 2">RN62</strain>
    </source>
</reference>
<dbReference type="RefSeq" id="WP_121850433.1">
    <property type="nucleotide sequence ID" value="NZ_CP032050.1"/>
</dbReference>
<dbReference type="InterPro" id="IPR019619">
    <property type="entry name" value="DUF2490"/>
</dbReference>
<dbReference type="EMBL" id="CP032050">
    <property type="protein sequence ID" value="AYN69427.1"/>
    <property type="molecule type" value="Genomic_DNA"/>
</dbReference>
<evidence type="ECO:0000313" key="1">
    <source>
        <dbReference type="EMBL" id="AYN69427.1"/>
    </source>
</evidence>
<gene>
    <name evidence="1" type="ORF">D1013_19580</name>
</gene>
<dbReference type="KEGG" id="emar:D1013_19580"/>
<sequence>MTTYSIKNWLFLICFLSVFRVLSQDGIVVYFEPTMAFNYKVATNYSHNFEIGNRNYLYDEEFQYKVRQLEITHFSKLNIGIDQSIALGIRYRFRENFENDKENELRLTEQYNITDRFRNMRIGNRLRVEQRISPSLTTHRFRYRFAVDAPLNGEKLDVGEAYVVASTESLLSAAQGNKPEFDQRLTGHIGWLLTPDTKLQTGLEYRVENYGQTPQYVMLLLTSLVFSL</sequence>
<dbReference type="OrthoDB" id="1436620at2"/>
<evidence type="ECO:0000313" key="2">
    <source>
        <dbReference type="Proteomes" id="UP000276309"/>
    </source>
</evidence>
<dbReference type="Pfam" id="PF10677">
    <property type="entry name" value="DUF2490"/>
    <property type="match status" value="1"/>
</dbReference>
<keyword evidence="2" id="KW-1185">Reference proteome</keyword>